<dbReference type="EMBL" id="CAJIMS010000001">
    <property type="protein sequence ID" value="CAD7802348.1"/>
    <property type="molecule type" value="Genomic_DNA"/>
</dbReference>
<feature type="transmembrane region" description="Helical" evidence="1">
    <location>
        <begin position="33"/>
        <end position="50"/>
    </location>
</feature>
<feature type="transmembrane region" description="Helical" evidence="1">
    <location>
        <begin position="90"/>
        <end position="108"/>
    </location>
</feature>
<evidence type="ECO:0000313" key="2">
    <source>
        <dbReference type="EMBL" id="CAD7802348.1"/>
    </source>
</evidence>
<protein>
    <submittedName>
        <fullName evidence="2">Uncharacterized protein</fullName>
    </submittedName>
</protein>
<evidence type="ECO:0000313" key="3">
    <source>
        <dbReference type="Proteomes" id="UP000662618"/>
    </source>
</evidence>
<reference evidence="2" key="1">
    <citation type="submission" date="2020-12" db="EMBL/GenBank/DDBJ databases">
        <authorList>
            <person name="Rodrigo-Torres L."/>
            <person name="Arahal R. D."/>
            <person name="Lucena T."/>
        </authorList>
    </citation>
    <scope>NUCLEOTIDE SEQUENCE</scope>
    <source>
        <strain evidence="2">CECT 9390</strain>
    </source>
</reference>
<keyword evidence="1" id="KW-1133">Transmembrane helix</keyword>
<feature type="transmembrane region" description="Helical" evidence="1">
    <location>
        <begin position="62"/>
        <end position="84"/>
    </location>
</feature>
<keyword evidence="1" id="KW-0812">Transmembrane</keyword>
<dbReference type="RefSeq" id="WP_162087387.1">
    <property type="nucleotide sequence ID" value="NZ_CAJIMS010000001.1"/>
</dbReference>
<evidence type="ECO:0000256" key="1">
    <source>
        <dbReference type="SAM" id="Phobius"/>
    </source>
</evidence>
<comment type="caution">
    <text evidence="2">The sequence shown here is derived from an EMBL/GenBank/DDBJ whole genome shotgun (WGS) entry which is preliminary data.</text>
</comment>
<keyword evidence="3" id="KW-1185">Reference proteome</keyword>
<gene>
    <name evidence="2" type="ORF">CHRY9390_00915</name>
</gene>
<proteinExistence type="predicted"/>
<dbReference type="AlphaFoldDB" id="A0A9N8QRQ8"/>
<sequence>MKLIFLKSLSYALTASGIVYETDRYFDMGVGKSDILWAVFVLFGLLITVIKDIIDHKIKTSFWHVFLSVLISIICSLLVKFGGFSEFKTYLLSLFTSIFAPSILLQLMDKGLVKAWVISALNQKFNPEKEKRDGK</sequence>
<dbReference type="Proteomes" id="UP000662618">
    <property type="component" value="Unassembled WGS sequence"/>
</dbReference>
<name>A0A9N8QRQ8_9FLAO</name>
<accession>A0A9N8QRQ8</accession>
<organism evidence="2 3">
    <name type="scientific">Chryseobacterium aquaeductus</name>
    <dbReference type="NCBI Taxonomy" id="2675056"/>
    <lineage>
        <taxon>Bacteria</taxon>
        <taxon>Pseudomonadati</taxon>
        <taxon>Bacteroidota</taxon>
        <taxon>Flavobacteriia</taxon>
        <taxon>Flavobacteriales</taxon>
        <taxon>Weeksellaceae</taxon>
        <taxon>Chryseobacterium group</taxon>
        <taxon>Chryseobacterium</taxon>
    </lineage>
</organism>
<keyword evidence="1" id="KW-0472">Membrane</keyword>